<dbReference type="Proteomes" id="UP001180825">
    <property type="component" value="Unassembled WGS sequence"/>
</dbReference>
<name>A0ABU2AFK4_9BURK</name>
<sequence>MQQGRIVETLSSDALWQGGAQHAYTQALVAAAGERRVRASFLVSNRASVIEGTLQIPEPGSLAPVAAGEPLRAIRLTSWVFPTDLTAGLHGVVAT</sequence>
<accession>A0ABU2AFK4</accession>
<evidence type="ECO:0000313" key="1">
    <source>
        <dbReference type="EMBL" id="MDR7335989.1"/>
    </source>
</evidence>
<proteinExistence type="predicted"/>
<gene>
    <name evidence="1" type="ORF">J2X21_005156</name>
</gene>
<dbReference type="EMBL" id="JAVDXV010000012">
    <property type="protein sequence ID" value="MDR7335989.1"/>
    <property type="molecule type" value="Genomic_DNA"/>
</dbReference>
<reference evidence="1 2" key="1">
    <citation type="submission" date="2023-07" db="EMBL/GenBank/DDBJ databases">
        <title>Sorghum-associated microbial communities from plants grown in Nebraska, USA.</title>
        <authorList>
            <person name="Schachtman D."/>
        </authorList>
    </citation>
    <scope>NUCLEOTIDE SEQUENCE [LARGE SCALE GENOMIC DNA]</scope>
    <source>
        <strain evidence="1 2">BE316</strain>
    </source>
</reference>
<protein>
    <submittedName>
        <fullName evidence="1">Uncharacterized protein</fullName>
    </submittedName>
</protein>
<organism evidence="1 2">
    <name type="scientific">Roseateles asaccharophilus</name>
    <dbReference type="NCBI Taxonomy" id="582607"/>
    <lineage>
        <taxon>Bacteria</taxon>
        <taxon>Pseudomonadati</taxon>
        <taxon>Pseudomonadota</taxon>
        <taxon>Betaproteobacteria</taxon>
        <taxon>Burkholderiales</taxon>
        <taxon>Sphaerotilaceae</taxon>
        <taxon>Roseateles</taxon>
    </lineage>
</organism>
<evidence type="ECO:0000313" key="2">
    <source>
        <dbReference type="Proteomes" id="UP001180825"/>
    </source>
</evidence>
<comment type="caution">
    <text evidence="1">The sequence shown here is derived from an EMBL/GenBank/DDBJ whole genome shotgun (WGS) entry which is preliminary data.</text>
</comment>
<keyword evidence="2" id="KW-1185">Reference proteome</keyword>
<dbReference type="RefSeq" id="WP_310332987.1">
    <property type="nucleotide sequence ID" value="NZ_JAVDXV010000012.1"/>
</dbReference>